<comment type="caution">
    <text evidence="1">The sequence shown here is derived from an EMBL/GenBank/DDBJ whole genome shotgun (WGS) entry which is preliminary data.</text>
</comment>
<dbReference type="EMBL" id="VCHQ01000002">
    <property type="protein sequence ID" value="TLV23425.1"/>
    <property type="molecule type" value="Genomic_DNA"/>
</dbReference>
<evidence type="ECO:0000313" key="1">
    <source>
        <dbReference type="EMBL" id="TLV23425.1"/>
    </source>
</evidence>
<sequence length="106" mass="11663">MFKQINDIVYMMLRHRIDNKTGQTCTTSSSGSADRAPCRTRSSAHLAVLKTESFSQLAGVYSADTATTAAHTGCINNVTIPLLTRSHLSSFFTDKLCYVITLQFII</sequence>
<organism evidence="1 2">
    <name type="scientific">Klebsiella indica</name>
    <dbReference type="NCBI Taxonomy" id="2582917"/>
    <lineage>
        <taxon>Bacteria</taxon>
        <taxon>Pseudomonadati</taxon>
        <taxon>Pseudomonadota</taxon>
        <taxon>Gammaproteobacteria</taxon>
        <taxon>Enterobacterales</taxon>
        <taxon>Enterobacteriaceae</taxon>
        <taxon>Klebsiella/Raoultella group</taxon>
        <taxon>Klebsiella</taxon>
    </lineage>
</organism>
<evidence type="ECO:0000313" key="2">
    <source>
        <dbReference type="Proteomes" id="UP000307430"/>
    </source>
</evidence>
<protein>
    <submittedName>
        <fullName evidence="1">Uncharacterized protein</fullName>
    </submittedName>
</protein>
<accession>A0A5R9LR67</accession>
<dbReference type="AlphaFoldDB" id="A0A5R9LR67"/>
<dbReference type="Proteomes" id="UP000307430">
    <property type="component" value="Unassembled WGS sequence"/>
</dbReference>
<keyword evidence="2" id="KW-1185">Reference proteome</keyword>
<gene>
    <name evidence="1" type="ORF">FE839_01495</name>
</gene>
<reference evidence="1 2" key="1">
    <citation type="submission" date="2019-05" db="EMBL/GenBank/DDBJ databases">
        <title>Genome sequence of Klebsiella sp strain TOUT106.</title>
        <authorList>
            <person name="Rahi P."/>
            <person name="Chaudhari D."/>
        </authorList>
    </citation>
    <scope>NUCLEOTIDE SEQUENCE [LARGE SCALE GENOMIC DNA]</scope>
    <source>
        <strain evidence="1 2">TOUT106</strain>
    </source>
</reference>
<name>A0A5R9LR67_9ENTR</name>
<proteinExistence type="predicted"/>